<dbReference type="InterPro" id="IPR036770">
    <property type="entry name" value="Ankyrin_rpt-contain_sf"/>
</dbReference>
<evidence type="ECO:0000313" key="3">
    <source>
        <dbReference type="Proteomes" id="UP000799444"/>
    </source>
</evidence>
<sequence>MHTYFSRFEKAGEGQTAMETQGSTADSPTDVIVKKDSNTTTSSRTPPTESSSSGYRRSLDSELRRGSNDDSQSKGRPSVSSKRTGHSNISRPRTPAERKECTIFCDAIRKHADNAEPLERLLNDPEASSRVNERCEACRDFPIHIAMDTGRTSHLQALLQYRAVDTDVKNNSNMTPLVQACIDGYLKAVDALIDANCKCDIDVCASVLYLKLDFEVRERIKGLRKNLKKKKKPSKKRK</sequence>
<feature type="compositionally biased region" description="Low complexity" evidence="1">
    <location>
        <begin position="38"/>
        <end position="56"/>
    </location>
</feature>
<reference evidence="2" key="1">
    <citation type="journal article" date="2020" name="Stud. Mycol.">
        <title>101 Dothideomycetes genomes: a test case for predicting lifestyles and emergence of pathogens.</title>
        <authorList>
            <person name="Haridas S."/>
            <person name="Albert R."/>
            <person name="Binder M."/>
            <person name="Bloem J."/>
            <person name="Labutti K."/>
            <person name="Salamov A."/>
            <person name="Andreopoulos B."/>
            <person name="Baker S."/>
            <person name="Barry K."/>
            <person name="Bills G."/>
            <person name="Bluhm B."/>
            <person name="Cannon C."/>
            <person name="Castanera R."/>
            <person name="Culley D."/>
            <person name="Daum C."/>
            <person name="Ezra D."/>
            <person name="Gonzalez J."/>
            <person name="Henrissat B."/>
            <person name="Kuo A."/>
            <person name="Liang C."/>
            <person name="Lipzen A."/>
            <person name="Lutzoni F."/>
            <person name="Magnuson J."/>
            <person name="Mondo S."/>
            <person name="Nolan M."/>
            <person name="Ohm R."/>
            <person name="Pangilinan J."/>
            <person name="Park H.-J."/>
            <person name="Ramirez L."/>
            <person name="Alfaro M."/>
            <person name="Sun H."/>
            <person name="Tritt A."/>
            <person name="Yoshinaga Y."/>
            <person name="Zwiers L.-H."/>
            <person name="Turgeon B."/>
            <person name="Goodwin S."/>
            <person name="Spatafora J."/>
            <person name="Crous P."/>
            <person name="Grigoriev I."/>
        </authorList>
    </citation>
    <scope>NUCLEOTIDE SEQUENCE</scope>
    <source>
        <strain evidence="2">CBS 125425</strain>
    </source>
</reference>
<protein>
    <submittedName>
        <fullName evidence="2">Uncharacterized protein</fullName>
    </submittedName>
</protein>
<feature type="compositionally biased region" description="Polar residues" evidence="1">
    <location>
        <begin position="74"/>
        <end position="91"/>
    </location>
</feature>
<dbReference type="EMBL" id="ML996171">
    <property type="protein sequence ID" value="KAF2732800.1"/>
    <property type="molecule type" value="Genomic_DNA"/>
</dbReference>
<dbReference type="InterPro" id="IPR002110">
    <property type="entry name" value="Ankyrin_rpt"/>
</dbReference>
<dbReference type="Proteomes" id="UP000799444">
    <property type="component" value="Unassembled WGS sequence"/>
</dbReference>
<evidence type="ECO:0000256" key="1">
    <source>
        <dbReference type="SAM" id="MobiDB-lite"/>
    </source>
</evidence>
<gene>
    <name evidence="2" type="ORF">EJ04DRAFT_525030</name>
</gene>
<feature type="compositionally biased region" description="Polar residues" evidence="1">
    <location>
        <begin position="17"/>
        <end position="27"/>
    </location>
</feature>
<feature type="region of interest" description="Disordered" evidence="1">
    <location>
        <begin position="1"/>
        <end position="95"/>
    </location>
</feature>
<comment type="caution">
    <text evidence="2">The sequence shown here is derived from an EMBL/GenBank/DDBJ whole genome shotgun (WGS) entry which is preliminary data.</text>
</comment>
<keyword evidence="3" id="KW-1185">Reference proteome</keyword>
<accession>A0A9P4QUP7</accession>
<dbReference type="Gene3D" id="1.25.40.20">
    <property type="entry name" value="Ankyrin repeat-containing domain"/>
    <property type="match status" value="1"/>
</dbReference>
<proteinExistence type="predicted"/>
<dbReference type="Pfam" id="PF12796">
    <property type="entry name" value="Ank_2"/>
    <property type="match status" value="1"/>
</dbReference>
<dbReference type="SUPFAM" id="SSF48403">
    <property type="entry name" value="Ankyrin repeat"/>
    <property type="match status" value="1"/>
</dbReference>
<name>A0A9P4QUP7_9PLEO</name>
<feature type="compositionally biased region" description="Basic and acidic residues" evidence="1">
    <location>
        <begin position="57"/>
        <end position="73"/>
    </location>
</feature>
<evidence type="ECO:0000313" key="2">
    <source>
        <dbReference type="EMBL" id="KAF2732800.1"/>
    </source>
</evidence>
<dbReference type="OrthoDB" id="2017365at2759"/>
<dbReference type="AlphaFoldDB" id="A0A9P4QUP7"/>
<organism evidence="2 3">
    <name type="scientific">Polyplosphaeria fusca</name>
    <dbReference type="NCBI Taxonomy" id="682080"/>
    <lineage>
        <taxon>Eukaryota</taxon>
        <taxon>Fungi</taxon>
        <taxon>Dikarya</taxon>
        <taxon>Ascomycota</taxon>
        <taxon>Pezizomycotina</taxon>
        <taxon>Dothideomycetes</taxon>
        <taxon>Pleosporomycetidae</taxon>
        <taxon>Pleosporales</taxon>
        <taxon>Tetraplosphaeriaceae</taxon>
        <taxon>Polyplosphaeria</taxon>
    </lineage>
</organism>